<dbReference type="PANTHER" id="PTHR35894">
    <property type="entry name" value="GENERAL SECRETION PATHWAY PROTEIN A-RELATED"/>
    <property type="match status" value="1"/>
</dbReference>
<organism evidence="3 6">
    <name type="scientific">Sphingobium yanoikuyae</name>
    <name type="common">Sphingomonas yanoikuyae</name>
    <dbReference type="NCBI Taxonomy" id="13690"/>
    <lineage>
        <taxon>Bacteria</taxon>
        <taxon>Pseudomonadati</taxon>
        <taxon>Pseudomonadota</taxon>
        <taxon>Alphaproteobacteria</taxon>
        <taxon>Sphingomonadales</taxon>
        <taxon>Sphingomonadaceae</taxon>
        <taxon>Sphingobium</taxon>
    </lineage>
</organism>
<name>A0A085K4G4_SPHYA</name>
<dbReference type="GO" id="GO:0016887">
    <property type="term" value="F:ATP hydrolysis activity"/>
    <property type="evidence" value="ECO:0007669"/>
    <property type="project" value="InterPro"/>
</dbReference>
<evidence type="ECO:0000313" key="3">
    <source>
        <dbReference type="EMBL" id="MDH2132546.1"/>
    </source>
</evidence>
<accession>A0A085K4G4</accession>
<sequence>MATKRIRLPGPPPTEGSGSTPLTIEFLVEQPFLATREHARFVEFAEACAHYRYIGVCHGRPGVGKTRSAREFSSFPDLGEYAALRPIAALLGEKVARCRAVFYTVSVSNTPKTIDAVLGLNLIKLGYARLTVAGGSQDEITHDAARIACPLVIVDEADRLTIKSLEHLRDMADRHGFGLILMGMPGLEKRLARYAQLYSRIGFVHEFKPLTETEMRLLLATHAGDFGISFDPAQLDAIEAQAAVIRITRGNFRLMERLFAQMRRIMTLNRVEEVTADIVQAARDCLVIGPGN</sequence>
<reference evidence="4 5" key="1">
    <citation type="submission" date="2020-07" db="EMBL/GenBank/DDBJ databases">
        <title>Whole genome sequence of Sphingobium yanoikuyae A3.</title>
        <authorList>
            <person name="Han S.-S."/>
        </authorList>
    </citation>
    <scope>NUCLEOTIDE SEQUENCE [LARGE SCALE GENOMIC DNA]</scope>
    <source>
        <strain evidence="4 5">A3</strain>
    </source>
</reference>
<dbReference type="AlphaFoldDB" id="A0A085K4G4"/>
<feature type="domain" description="ORC1/DEAH AAA+ ATPase" evidence="2">
    <location>
        <begin position="51"/>
        <end position="191"/>
    </location>
</feature>
<dbReference type="SUPFAM" id="SSF52540">
    <property type="entry name" value="P-loop containing nucleoside triphosphate hydrolases"/>
    <property type="match status" value="1"/>
</dbReference>
<feature type="region of interest" description="Disordered" evidence="1">
    <location>
        <begin position="1"/>
        <end position="20"/>
    </location>
</feature>
<dbReference type="EMBL" id="CP060122">
    <property type="protein sequence ID" value="QNG48244.1"/>
    <property type="molecule type" value="Genomic_DNA"/>
</dbReference>
<reference evidence="3" key="2">
    <citation type="submission" date="2022-09" db="EMBL/GenBank/DDBJ databases">
        <title>Intensive care unit water sources are persistently colonized with multi-drug resistant bacteria and are the site of extensive horizontal gene transfer of antibiotic resistance genes.</title>
        <authorList>
            <person name="Diorio-Toth L."/>
        </authorList>
    </citation>
    <scope>NUCLEOTIDE SEQUENCE</scope>
    <source>
        <strain evidence="3">GD03659</strain>
    </source>
</reference>
<evidence type="ECO:0000313" key="6">
    <source>
        <dbReference type="Proteomes" id="UP001162318"/>
    </source>
</evidence>
<dbReference type="GeneID" id="31785135"/>
<dbReference type="Pfam" id="PF13401">
    <property type="entry name" value="AAA_22"/>
    <property type="match status" value="1"/>
</dbReference>
<gene>
    <name evidence="4" type="ORF">H3V42_12120</name>
    <name evidence="3" type="ORF">N5J77_15565</name>
</gene>
<dbReference type="InterPro" id="IPR027417">
    <property type="entry name" value="P-loop_NTPase"/>
</dbReference>
<dbReference type="RefSeq" id="WP_009824028.1">
    <property type="nucleotide sequence ID" value="NZ_CAIGKD010000008.1"/>
</dbReference>
<proteinExistence type="predicted"/>
<evidence type="ECO:0000259" key="2">
    <source>
        <dbReference type="Pfam" id="PF13401"/>
    </source>
</evidence>
<evidence type="ECO:0000256" key="1">
    <source>
        <dbReference type="SAM" id="MobiDB-lite"/>
    </source>
</evidence>
<dbReference type="Proteomes" id="UP001162318">
    <property type="component" value="Unassembled WGS sequence"/>
</dbReference>
<evidence type="ECO:0000313" key="4">
    <source>
        <dbReference type="EMBL" id="QNG48244.1"/>
    </source>
</evidence>
<evidence type="ECO:0000313" key="5">
    <source>
        <dbReference type="Proteomes" id="UP000515377"/>
    </source>
</evidence>
<dbReference type="EMBL" id="JAOCKX010000021">
    <property type="protein sequence ID" value="MDH2132546.1"/>
    <property type="molecule type" value="Genomic_DNA"/>
</dbReference>
<dbReference type="Proteomes" id="UP000515377">
    <property type="component" value="Chromosome"/>
</dbReference>
<dbReference type="InterPro" id="IPR052026">
    <property type="entry name" value="ExeA_AAA_ATPase_DNA-bind"/>
</dbReference>
<protein>
    <submittedName>
        <fullName evidence="3">AAA family ATPase</fullName>
    </submittedName>
</protein>
<dbReference type="PANTHER" id="PTHR35894:SF5">
    <property type="entry name" value="MU-LIKE PROPHAGE FLUMU DNA TRANSPOSITION PROTEIN B"/>
    <property type="match status" value="1"/>
</dbReference>
<dbReference type="InterPro" id="IPR049945">
    <property type="entry name" value="AAA_22"/>
</dbReference>